<evidence type="ECO:0000313" key="2">
    <source>
        <dbReference type="Proteomes" id="UP001148629"/>
    </source>
</evidence>
<dbReference type="Proteomes" id="UP001148629">
    <property type="component" value="Unassembled WGS sequence"/>
</dbReference>
<accession>A0ACC1S4M1</accession>
<gene>
    <name evidence="1" type="ORF">NM208_g8631</name>
</gene>
<reference evidence="1" key="1">
    <citation type="submission" date="2022-08" db="EMBL/GenBank/DDBJ databases">
        <title>Genome Sequence of Fusarium decemcellulare.</title>
        <authorList>
            <person name="Buettner E."/>
        </authorList>
    </citation>
    <scope>NUCLEOTIDE SEQUENCE</scope>
    <source>
        <strain evidence="1">Babe19</strain>
    </source>
</reference>
<keyword evidence="2" id="KW-1185">Reference proteome</keyword>
<comment type="caution">
    <text evidence="1">The sequence shown here is derived from an EMBL/GenBank/DDBJ whole genome shotgun (WGS) entry which is preliminary data.</text>
</comment>
<organism evidence="1 2">
    <name type="scientific">Fusarium decemcellulare</name>
    <dbReference type="NCBI Taxonomy" id="57161"/>
    <lineage>
        <taxon>Eukaryota</taxon>
        <taxon>Fungi</taxon>
        <taxon>Dikarya</taxon>
        <taxon>Ascomycota</taxon>
        <taxon>Pezizomycotina</taxon>
        <taxon>Sordariomycetes</taxon>
        <taxon>Hypocreomycetidae</taxon>
        <taxon>Hypocreales</taxon>
        <taxon>Nectriaceae</taxon>
        <taxon>Fusarium</taxon>
        <taxon>Fusarium decemcellulare species complex</taxon>
    </lineage>
</organism>
<name>A0ACC1S4M1_9HYPO</name>
<dbReference type="EMBL" id="JANRMS010001003">
    <property type="protein sequence ID" value="KAJ3532000.1"/>
    <property type="molecule type" value="Genomic_DNA"/>
</dbReference>
<evidence type="ECO:0000313" key="1">
    <source>
        <dbReference type="EMBL" id="KAJ3532000.1"/>
    </source>
</evidence>
<sequence length="584" mass="64108">MADVTSILTRKPENIAVYTNPQHELYLHRSTVPTPDKGQCLIHVRATGICGSDVHFWKKGHIGDMVVQGENGLGHESAGVVVAVGPDVTRFQVGDRVAMECGIPCMKARCYSCRNGQYNACPNVVFFSTPPYHGTLARYHLHPEDWLHKIPDNLSYEQDSLLEPLSVALAGIERSGVRLGDPVIICGAGPIGITTLLAANAAGANPIVITDINEVRLQFAKKLVPRVCTVAIELGKEPTEVAEKIKNALGGEAKLVLECIGVESSVVSTIYSCRFGGMVFVIGCGKDFQTVPFMYMAGKEIDLRFQYRYHDTYPRAIGLVESGVIDVKPLVTHRFKLEEGEKAFKTASDPSAMALKAGVTNKIALLASWGFGMAMFIFAIPALYTIDPRPHRADCVIHLPFYLYAAFHGLGEGPCEPVYSSKVFPLSHREVGMSWAVATNDFWAVIVALTFLPMLQALKPRGSFGLFAGLNIVCLVLIFLFLPETKQRTLEELDDVFSVSTRRHASYQLKQVLPWWVRRYVLRKKDSSLGNVLDAGFVLGAKLRQPNTQTEGVLDGEEDVHPGMIGVGREVEPHTSVTAFNKIP</sequence>
<protein>
    <submittedName>
        <fullName evidence="1">Uncharacterized protein</fullName>
    </submittedName>
</protein>
<proteinExistence type="predicted"/>